<accession>A0AAN6M7P5</accession>
<proteinExistence type="predicted"/>
<gene>
    <name evidence="1" type="ORF">GRF29_8g3441189</name>
</gene>
<keyword evidence="2" id="KW-1185">Reference proteome</keyword>
<dbReference type="EMBL" id="WVTA01000002">
    <property type="protein sequence ID" value="KAK3216507.1"/>
    <property type="molecule type" value="Genomic_DNA"/>
</dbReference>
<organism evidence="1 2">
    <name type="scientific">Pseudopithomyces chartarum</name>
    <dbReference type="NCBI Taxonomy" id="1892770"/>
    <lineage>
        <taxon>Eukaryota</taxon>
        <taxon>Fungi</taxon>
        <taxon>Dikarya</taxon>
        <taxon>Ascomycota</taxon>
        <taxon>Pezizomycotina</taxon>
        <taxon>Dothideomycetes</taxon>
        <taxon>Pleosporomycetidae</taxon>
        <taxon>Pleosporales</taxon>
        <taxon>Massarineae</taxon>
        <taxon>Didymosphaeriaceae</taxon>
        <taxon>Pseudopithomyces</taxon>
    </lineage>
</organism>
<evidence type="ECO:0000313" key="2">
    <source>
        <dbReference type="Proteomes" id="UP001280581"/>
    </source>
</evidence>
<dbReference type="AlphaFoldDB" id="A0AAN6M7P5"/>
<evidence type="ECO:0000313" key="1">
    <source>
        <dbReference type="EMBL" id="KAK3216507.1"/>
    </source>
</evidence>
<reference evidence="1 2" key="1">
    <citation type="submission" date="2021-02" db="EMBL/GenBank/DDBJ databases">
        <title>Genome assembly of Pseudopithomyces chartarum.</title>
        <authorList>
            <person name="Jauregui R."/>
            <person name="Singh J."/>
            <person name="Voisey C."/>
        </authorList>
    </citation>
    <scope>NUCLEOTIDE SEQUENCE [LARGE SCALE GENOMIC DNA]</scope>
    <source>
        <strain evidence="1 2">AGR01</strain>
    </source>
</reference>
<protein>
    <submittedName>
        <fullName evidence="1">Uncharacterized protein</fullName>
    </submittedName>
</protein>
<dbReference type="Proteomes" id="UP001280581">
    <property type="component" value="Unassembled WGS sequence"/>
</dbReference>
<name>A0AAN6M7P5_9PLEO</name>
<sequence length="251" mass="27613">MVLIKLKCAPEDLQATINVRMTANKPQLSLSSLKAPGCNPVLEIIIHLRCTSSTQPSRAITIFTPETIFNASHDPDDGHMDNLARGMLGGGLTCTSNPKKRISFGYFKIHRVSQENANAADLRDRPGANFLTVPALNSGKEVTVKYSLTEERIFVFADGMSADDLVVGEKYSIGLNDGYVGATWWCWGDLDEELRDKKMHAFAKDTIGLWHGDEPNVSALEDEGWVVGEKRAQLEFIINKGDGSCDVEIVE</sequence>
<comment type="caution">
    <text evidence="1">The sequence shown here is derived from an EMBL/GenBank/DDBJ whole genome shotgun (WGS) entry which is preliminary data.</text>
</comment>